<keyword evidence="6" id="KW-1133">Transmembrane helix</keyword>
<feature type="transmembrane region" description="Helical" evidence="6">
    <location>
        <begin position="15"/>
        <end position="34"/>
    </location>
</feature>
<dbReference type="InterPro" id="IPR042177">
    <property type="entry name" value="Cell/Rod_1"/>
</dbReference>
<dbReference type="RefSeq" id="WP_115218460.1">
    <property type="nucleotide sequence ID" value="NZ_UHIA01000004.1"/>
</dbReference>
<accession>A0A380MX79</accession>
<dbReference type="InterPro" id="IPR007221">
    <property type="entry name" value="MreC"/>
</dbReference>
<evidence type="ECO:0000313" key="9">
    <source>
        <dbReference type="Proteomes" id="UP000254575"/>
    </source>
</evidence>
<comment type="similarity">
    <text evidence="1 5">Belongs to the MreC family.</text>
</comment>
<dbReference type="Gene3D" id="2.40.10.340">
    <property type="entry name" value="Rod shape-determining protein MreC, domain 1"/>
    <property type="match status" value="1"/>
</dbReference>
<evidence type="ECO:0000313" key="8">
    <source>
        <dbReference type="EMBL" id="SUO96882.1"/>
    </source>
</evidence>
<evidence type="ECO:0000256" key="4">
    <source>
        <dbReference type="ARBA" id="ARBA00032089"/>
    </source>
</evidence>
<protein>
    <recommendedName>
        <fullName evidence="2 5">Cell shape-determining protein MreC</fullName>
    </recommendedName>
    <alternativeName>
        <fullName evidence="4 5">Cell shape protein MreC</fullName>
    </alternativeName>
</protein>
<dbReference type="Proteomes" id="UP000254575">
    <property type="component" value="Unassembled WGS sequence"/>
</dbReference>
<dbReference type="PANTHER" id="PTHR34138:SF1">
    <property type="entry name" value="CELL SHAPE-DETERMINING PROTEIN MREC"/>
    <property type="match status" value="1"/>
</dbReference>
<dbReference type="Gene3D" id="2.40.10.350">
    <property type="entry name" value="Rod shape-determining protein MreC, domain 2"/>
    <property type="match status" value="1"/>
</dbReference>
<dbReference type="Pfam" id="PF04085">
    <property type="entry name" value="MreC"/>
    <property type="match status" value="1"/>
</dbReference>
<proteinExistence type="inferred from homology"/>
<gene>
    <name evidence="8" type="ORF">NCTC10717_01227</name>
</gene>
<dbReference type="PANTHER" id="PTHR34138">
    <property type="entry name" value="CELL SHAPE-DETERMINING PROTEIN MREC"/>
    <property type="match status" value="1"/>
</dbReference>
<dbReference type="EMBL" id="UHIA01000004">
    <property type="protein sequence ID" value="SUO96882.1"/>
    <property type="molecule type" value="Genomic_DNA"/>
</dbReference>
<dbReference type="GO" id="GO:0008360">
    <property type="term" value="P:regulation of cell shape"/>
    <property type="evidence" value="ECO:0007669"/>
    <property type="project" value="UniProtKB-KW"/>
</dbReference>
<feature type="domain" description="Rod shape-determining protein MreC beta-barrel core" evidence="7">
    <location>
        <begin position="132"/>
        <end position="275"/>
    </location>
</feature>
<organism evidence="8 9">
    <name type="scientific">Suttonella indologenes</name>
    <dbReference type="NCBI Taxonomy" id="13276"/>
    <lineage>
        <taxon>Bacteria</taxon>
        <taxon>Pseudomonadati</taxon>
        <taxon>Pseudomonadota</taxon>
        <taxon>Gammaproteobacteria</taxon>
        <taxon>Cardiobacteriales</taxon>
        <taxon>Cardiobacteriaceae</taxon>
        <taxon>Suttonella</taxon>
    </lineage>
</organism>
<dbReference type="OrthoDB" id="9808025at2"/>
<dbReference type="GO" id="GO:0005886">
    <property type="term" value="C:plasma membrane"/>
    <property type="evidence" value="ECO:0007669"/>
    <property type="project" value="TreeGrafter"/>
</dbReference>
<dbReference type="InterPro" id="IPR055342">
    <property type="entry name" value="MreC_beta-barrel_core"/>
</dbReference>
<sequence length="299" mass="33570">MFATPPADDEQRSVHWLPAWATAITLSLLLLLLNKYSPWLDKPKALLHDHAYAPLQRMVYAPLSGLSRQWQQWQQKEDLAAQVQQLRAQNGELRTQIQLLGHYQAENRRLRMLMDSVGSVTVPVMIAEIFDSNIEGYRETILINKGLSDGVYQHQAVIDPFGLVGQVTEVFEHQARVMLISDGRSRVPVYVERTQQRALLSGMAERSALTVENIRLDSDIQIGDRLVSSGLGGVFPRGYPVAEVVDVSRDQRNSFLQIELKSLAHLSSMLEVLLLDQRDIIPEVILPVGPPRPAQLGGQ</sequence>
<evidence type="ECO:0000256" key="5">
    <source>
        <dbReference type="PIRNR" id="PIRNR038471"/>
    </source>
</evidence>
<name>A0A380MX79_9GAMM</name>
<dbReference type="AlphaFoldDB" id="A0A380MX79"/>
<evidence type="ECO:0000256" key="1">
    <source>
        <dbReference type="ARBA" id="ARBA00009369"/>
    </source>
</evidence>
<keyword evidence="3 5" id="KW-0133">Cell shape</keyword>
<dbReference type="PIRSF" id="PIRSF038471">
    <property type="entry name" value="MreC"/>
    <property type="match status" value="1"/>
</dbReference>
<dbReference type="InterPro" id="IPR042175">
    <property type="entry name" value="Cell/Rod_MreC_2"/>
</dbReference>
<keyword evidence="6" id="KW-0472">Membrane</keyword>
<evidence type="ECO:0000256" key="2">
    <source>
        <dbReference type="ARBA" id="ARBA00013855"/>
    </source>
</evidence>
<comment type="function">
    <text evidence="5">Involved in formation and maintenance of cell shape.</text>
</comment>
<evidence type="ECO:0000256" key="6">
    <source>
        <dbReference type="SAM" id="Phobius"/>
    </source>
</evidence>
<dbReference type="NCBIfam" id="TIGR00219">
    <property type="entry name" value="mreC"/>
    <property type="match status" value="1"/>
</dbReference>
<evidence type="ECO:0000256" key="3">
    <source>
        <dbReference type="ARBA" id="ARBA00022960"/>
    </source>
</evidence>
<keyword evidence="9" id="KW-1185">Reference proteome</keyword>
<reference evidence="8 9" key="1">
    <citation type="submission" date="2018-06" db="EMBL/GenBank/DDBJ databases">
        <authorList>
            <consortium name="Pathogen Informatics"/>
            <person name="Doyle S."/>
        </authorList>
    </citation>
    <scope>NUCLEOTIDE SEQUENCE [LARGE SCALE GENOMIC DNA]</scope>
    <source>
        <strain evidence="8 9">NCTC10717</strain>
    </source>
</reference>
<keyword evidence="6" id="KW-0812">Transmembrane</keyword>
<evidence type="ECO:0000259" key="7">
    <source>
        <dbReference type="Pfam" id="PF04085"/>
    </source>
</evidence>